<name>A0AAX6DNT3_IRIPA</name>
<dbReference type="Proteomes" id="UP001140949">
    <property type="component" value="Unassembled WGS sequence"/>
</dbReference>
<organism evidence="3 4">
    <name type="scientific">Iris pallida</name>
    <name type="common">Sweet iris</name>
    <dbReference type="NCBI Taxonomy" id="29817"/>
    <lineage>
        <taxon>Eukaryota</taxon>
        <taxon>Viridiplantae</taxon>
        <taxon>Streptophyta</taxon>
        <taxon>Embryophyta</taxon>
        <taxon>Tracheophyta</taxon>
        <taxon>Spermatophyta</taxon>
        <taxon>Magnoliopsida</taxon>
        <taxon>Liliopsida</taxon>
        <taxon>Asparagales</taxon>
        <taxon>Iridaceae</taxon>
        <taxon>Iridoideae</taxon>
        <taxon>Irideae</taxon>
        <taxon>Iris</taxon>
    </lineage>
</organism>
<keyword evidence="2" id="KW-0472">Membrane</keyword>
<reference evidence="3" key="2">
    <citation type="submission" date="2023-04" db="EMBL/GenBank/DDBJ databases">
        <authorList>
            <person name="Bruccoleri R.E."/>
            <person name="Oakeley E.J."/>
            <person name="Faust A.-M."/>
            <person name="Dessus-Babus S."/>
            <person name="Altorfer M."/>
            <person name="Burckhardt D."/>
            <person name="Oertli M."/>
            <person name="Naumann U."/>
            <person name="Petersen F."/>
            <person name="Wong J."/>
        </authorList>
    </citation>
    <scope>NUCLEOTIDE SEQUENCE</scope>
    <source>
        <strain evidence="3">GSM-AAB239-AS_SAM_17_03QT</strain>
        <tissue evidence="3">Leaf</tissue>
    </source>
</reference>
<dbReference type="EMBL" id="JANAVB010043017">
    <property type="protein sequence ID" value="KAJ6793443.1"/>
    <property type="molecule type" value="Genomic_DNA"/>
</dbReference>
<proteinExistence type="predicted"/>
<gene>
    <name evidence="3" type="ORF">M6B38_236160</name>
</gene>
<protein>
    <submittedName>
        <fullName evidence="3">Uncharacterized protein</fullName>
    </submittedName>
</protein>
<feature type="region of interest" description="Disordered" evidence="1">
    <location>
        <begin position="156"/>
        <end position="183"/>
    </location>
</feature>
<evidence type="ECO:0000313" key="4">
    <source>
        <dbReference type="Proteomes" id="UP001140949"/>
    </source>
</evidence>
<feature type="region of interest" description="Disordered" evidence="1">
    <location>
        <begin position="53"/>
        <end position="79"/>
    </location>
</feature>
<evidence type="ECO:0000256" key="1">
    <source>
        <dbReference type="SAM" id="MobiDB-lite"/>
    </source>
</evidence>
<accession>A0AAX6DNT3</accession>
<keyword evidence="4" id="KW-1185">Reference proteome</keyword>
<sequence length="183" mass="19310">MARPLQADGHHLSSFGFTAASTTTLLLAVAAVAAVSSVIFSLCTNHDRLSKHLSSSKNKSRQHQLLLPTSPPRATTAGGTDHRRLVTALSGISSKVLVVAKMVSWKKPDSDDDGDDGDDGDDVVWKKSILMGEKCRPLDFSGQILYDTEGKEVKALPSRATERGAGGGGGGDHKGLVGSFREL</sequence>
<feature type="transmembrane region" description="Helical" evidence="2">
    <location>
        <begin position="20"/>
        <end position="43"/>
    </location>
</feature>
<evidence type="ECO:0000313" key="3">
    <source>
        <dbReference type="EMBL" id="KAJ6793443.1"/>
    </source>
</evidence>
<comment type="caution">
    <text evidence="3">The sequence shown here is derived from an EMBL/GenBank/DDBJ whole genome shotgun (WGS) entry which is preliminary data.</text>
</comment>
<reference evidence="3" key="1">
    <citation type="journal article" date="2023" name="GigaByte">
        <title>Genome assembly of the bearded iris, Iris pallida Lam.</title>
        <authorList>
            <person name="Bruccoleri R.E."/>
            <person name="Oakeley E.J."/>
            <person name="Faust A.M.E."/>
            <person name="Altorfer M."/>
            <person name="Dessus-Babus S."/>
            <person name="Burckhardt D."/>
            <person name="Oertli M."/>
            <person name="Naumann U."/>
            <person name="Petersen F."/>
            <person name="Wong J."/>
        </authorList>
    </citation>
    <scope>NUCLEOTIDE SEQUENCE</scope>
    <source>
        <strain evidence="3">GSM-AAB239-AS_SAM_17_03QT</strain>
    </source>
</reference>
<keyword evidence="2" id="KW-0812">Transmembrane</keyword>
<dbReference type="PANTHER" id="PTHR33237">
    <property type="entry name" value="F2P16.13 PROTEIN-RELATED"/>
    <property type="match status" value="1"/>
</dbReference>
<dbReference type="AlphaFoldDB" id="A0AAX6DNT3"/>
<keyword evidence="2" id="KW-1133">Transmembrane helix</keyword>
<dbReference type="PANTHER" id="PTHR33237:SF31">
    <property type="entry name" value="F2P16.13 PROTEIN"/>
    <property type="match status" value="1"/>
</dbReference>
<feature type="compositionally biased region" description="Basic and acidic residues" evidence="1">
    <location>
        <begin position="171"/>
        <end position="183"/>
    </location>
</feature>
<evidence type="ECO:0000256" key="2">
    <source>
        <dbReference type="SAM" id="Phobius"/>
    </source>
</evidence>